<organism evidence="5 6">
    <name type="scientific">Moorena producens 3L</name>
    <dbReference type="NCBI Taxonomy" id="489825"/>
    <lineage>
        <taxon>Bacteria</taxon>
        <taxon>Bacillati</taxon>
        <taxon>Cyanobacteriota</taxon>
        <taxon>Cyanophyceae</taxon>
        <taxon>Coleofasciculales</taxon>
        <taxon>Coleofasciculaceae</taxon>
        <taxon>Moorena</taxon>
    </lineage>
</organism>
<feature type="domain" description="Beta-Casp" evidence="4">
    <location>
        <begin position="511"/>
        <end position="637"/>
    </location>
</feature>
<keyword evidence="1" id="KW-0378">Hydrolase</keyword>
<sequence>MTNTIQCTLTGNIESVAQVNYLLSQDGLRFKIKTLPTDEIPTGIHSWQVAPNTSSDGVIGSLYLEAMTETVQEEQWLIAGRVVQLGKRGQFVQLKVSRPGQKTLKISVLGSSKHMKIGELWEVVAKRQRDTLILHRALPQVEHNSNSRPASKKNRSHKPVESRKYKHESTFQQTQTTLLQQALTRLSDDLNPSKSTLAAPPTETIDRVLATLKQKTGVNDWQLDLPKQRGRTRWEWEAFSPSTQQQARVSLKGNYIHVYYYQFPDIPSASVDSQSYDRLIVTPLGAARSIGASCFKILIGPYEVVLDCGTRPKGYDPLPALDYLDNPNLLLISHSHQDHLGAVPVFHSRYPGARMISTHGTREIAHVMLRDGLKIQQLNEDSPELFDEADLEQTLFQLETQPVGKDFEPLPGLMVRFINAGHILGAACIYLRYKDMSLLYTGDFHTTNSRTTNGLNLAELPEADILITESTYGSSVHPARRNQETALMESIAEVVQAGGNVLIPSFALGRAQEILLGIRTSKLFNKLTVPIFVDGLVRAVTEVFRENLDLLPVPVQNLVKINGQEPFFDKTSTPPIISIEHFRERPIAIAKPSVIVASSGMLTGGPSVYYASVLLERENAAIFISGYTDEESPGRLLQSLKTGDTIELDGKPITVKAQIKRFNLSAHTDKVGLGQVINKVKPKHLVLIHGELEALHQVARSGDNQSLFYIHIPAVGDKIELGVAPEQLSRQQLAKIQQPQEFDVMVETFGTDAWLRVPEEVVEKDPRWQTLSISGIIKARWDGVNLKLAPMQPEMILQEEEIEAGLKSGKDCCAVCQFFSGRFCESPDSPLFERRVDPLAICDQFQSKVQDLSTLDTDLLLAEEVDY</sequence>
<accession>F4Y3H5</accession>
<dbReference type="GO" id="GO:0004521">
    <property type="term" value="F:RNA endonuclease activity"/>
    <property type="evidence" value="ECO:0007669"/>
    <property type="project" value="TreeGrafter"/>
</dbReference>
<feature type="domain" description="Metallo-beta-lactamase" evidence="3">
    <location>
        <begin position="291"/>
        <end position="499"/>
    </location>
</feature>
<dbReference type="Gene3D" id="3.60.15.10">
    <property type="entry name" value="Ribonuclease Z/Hydroxyacylglutathione hydrolase-like"/>
    <property type="match status" value="1"/>
</dbReference>
<evidence type="ECO:0000259" key="3">
    <source>
        <dbReference type="SMART" id="SM00849"/>
    </source>
</evidence>
<keyword evidence="6" id="KW-1185">Reference proteome</keyword>
<dbReference type="InterPro" id="IPR001279">
    <property type="entry name" value="Metallo-B-lactamas"/>
</dbReference>
<dbReference type="Proteomes" id="UP000003959">
    <property type="component" value="Unassembled WGS sequence"/>
</dbReference>
<dbReference type="InterPro" id="IPR050698">
    <property type="entry name" value="MBL"/>
</dbReference>
<feature type="compositionally biased region" description="Basic and acidic residues" evidence="2">
    <location>
        <begin position="158"/>
        <end position="169"/>
    </location>
</feature>
<keyword evidence="5" id="KW-0269">Exonuclease</keyword>
<proteinExistence type="predicted"/>
<evidence type="ECO:0000256" key="2">
    <source>
        <dbReference type="SAM" id="MobiDB-lite"/>
    </source>
</evidence>
<dbReference type="PANTHER" id="PTHR11203:SF37">
    <property type="entry name" value="INTEGRATOR COMPLEX SUBUNIT 11"/>
    <property type="match status" value="1"/>
</dbReference>
<dbReference type="InterPro" id="IPR036866">
    <property type="entry name" value="RibonucZ/Hydroxyglut_hydro"/>
</dbReference>
<gene>
    <name evidence="5" type="ORF">LYNGBM3L_72480</name>
</gene>
<dbReference type="InterPro" id="IPR022712">
    <property type="entry name" value="Beta_Casp"/>
</dbReference>
<keyword evidence="5" id="KW-0540">Nuclease</keyword>
<dbReference type="SMART" id="SM01027">
    <property type="entry name" value="Beta-Casp"/>
    <property type="match status" value="1"/>
</dbReference>
<dbReference type="SMART" id="SM00849">
    <property type="entry name" value="Lactamase_B"/>
    <property type="match status" value="1"/>
</dbReference>
<dbReference type="GO" id="GO:0004527">
    <property type="term" value="F:exonuclease activity"/>
    <property type="evidence" value="ECO:0007669"/>
    <property type="project" value="UniProtKB-KW"/>
</dbReference>
<dbReference type="OrthoDB" id="9803916at2"/>
<dbReference type="Gene3D" id="3.40.50.10890">
    <property type="match status" value="1"/>
</dbReference>
<dbReference type="SUPFAM" id="SSF56281">
    <property type="entry name" value="Metallo-hydrolase/oxidoreductase"/>
    <property type="match status" value="1"/>
</dbReference>
<dbReference type="Pfam" id="PF07521">
    <property type="entry name" value="RMMBL"/>
    <property type="match status" value="1"/>
</dbReference>
<dbReference type="PANTHER" id="PTHR11203">
    <property type="entry name" value="CLEAVAGE AND POLYADENYLATION SPECIFICITY FACTOR FAMILY MEMBER"/>
    <property type="match status" value="1"/>
</dbReference>
<dbReference type="Pfam" id="PF00753">
    <property type="entry name" value="Lactamase_B"/>
    <property type="match status" value="1"/>
</dbReference>
<evidence type="ECO:0000259" key="4">
    <source>
        <dbReference type="SMART" id="SM01027"/>
    </source>
</evidence>
<dbReference type="EMBL" id="GL890973">
    <property type="protein sequence ID" value="EGJ28651.1"/>
    <property type="molecule type" value="Genomic_DNA"/>
</dbReference>
<evidence type="ECO:0000256" key="1">
    <source>
        <dbReference type="ARBA" id="ARBA00022801"/>
    </source>
</evidence>
<dbReference type="InterPro" id="IPR011108">
    <property type="entry name" value="RMMBL"/>
</dbReference>
<dbReference type="AlphaFoldDB" id="F4Y3H5"/>
<dbReference type="HOGENOM" id="CLU_330605_0_0_3"/>
<dbReference type="CDD" id="cd16295">
    <property type="entry name" value="TTHA0252-CPSF-like_MBL-fold"/>
    <property type="match status" value="1"/>
</dbReference>
<dbReference type="RefSeq" id="WP_008191354.1">
    <property type="nucleotide sequence ID" value="NZ_GL890973.1"/>
</dbReference>
<dbReference type="eggNOG" id="COG1236">
    <property type="taxonomic scope" value="Bacteria"/>
</dbReference>
<reference evidence="6" key="1">
    <citation type="journal article" date="2011" name="Proc. Natl. Acad. Sci. U.S.A.">
        <title>Genomic insights into the physiology and ecology of the marine filamentous cyanobacterium Lyngbya majuscula.</title>
        <authorList>
            <person name="Jones A.C."/>
            <person name="Monroe E.A."/>
            <person name="Podell S."/>
            <person name="Hess W.R."/>
            <person name="Klages S."/>
            <person name="Esquenazi E."/>
            <person name="Niessen S."/>
            <person name="Hoover H."/>
            <person name="Rothmann M."/>
            <person name="Lasken R.S."/>
            <person name="Yates J.R.III."/>
            <person name="Reinhardt R."/>
            <person name="Kube M."/>
            <person name="Burkart M.D."/>
            <person name="Allen E.E."/>
            <person name="Dorrestein P.C."/>
            <person name="Gerwick W.H."/>
            <person name="Gerwick L."/>
        </authorList>
    </citation>
    <scope>NUCLEOTIDE SEQUENCE [LARGE SCALE GENOMIC DNA]</scope>
    <source>
        <strain evidence="6">3L</strain>
    </source>
</reference>
<protein>
    <submittedName>
        <fullName evidence="5">Putative exonuclease of the beta-lactamase fold involved in RNA processing</fullName>
    </submittedName>
</protein>
<evidence type="ECO:0000313" key="6">
    <source>
        <dbReference type="Proteomes" id="UP000003959"/>
    </source>
</evidence>
<feature type="region of interest" description="Disordered" evidence="2">
    <location>
        <begin position="139"/>
        <end position="171"/>
    </location>
</feature>
<evidence type="ECO:0000313" key="5">
    <source>
        <dbReference type="EMBL" id="EGJ28651.1"/>
    </source>
</evidence>
<name>F4Y3H5_9CYAN</name>
<dbReference type="Pfam" id="PF10996">
    <property type="entry name" value="Beta-Casp"/>
    <property type="match status" value="1"/>
</dbReference>